<evidence type="ECO:0000313" key="1">
    <source>
        <dbReference type="EMBL" id="UQN31785.1"/>
    </source>
</evidence>
<dbReference type="RefSeq" id="WP_249481209.1">
    <property type="nucleotide sequence ID" value="NZ_CP097219.1"/>
</dbReference>
<accession>A0ABY4NB52</accession>
<organism evidence="1 2">
    <name type="scientific">Brachybacterium kimchii</name>
    <dbReference type="NCBI Taxonomy" id="2942909"/>
    <lineage>
        <taxon>Bacteria</taxon>
        <taxon>Bacillati</taxon>
        <taxon>Actinomycetota</taxon>
        <taxon>Actinomycetes</taxon>
        <taxon>Micrococcales</taxon>
        <taxon>Dermabacteraceae</taxon>
        <taxon>Brachybacterium</taxon>
    </lineage>
</organism>
<evidence type="ECO:0000313" key="2">
    <source>
        <dbReference type="Proteomes" id="UP001055868"/>
    </source>
</evidence>
<dbReference type="EMBL" id="CP097219">
    <property type="protein sequence ID" value="UQN31785.1"/>
    <property type="molecule type" value="Genomic_DNA"/>
</dbReference>
<gene>
    <name evidence="1" type="ORF">M4486_19540</name>
</gene>
<geneLocation type="plasmid" evidence="1 2">
    <name>pCBA3104-01</name>
</geneLocation>
<keyword evidence="1" id="KW-0614">Plasmid</keyword>
<protein>
    <submittedName>
        <fullName evidence="1">Uncharacterized protein</fullName>
    </submittedName>
</protein>
<proteinExistence type="predicted"/>
<dbReference type="Proteomes" id="UP001055868">
    <property type="component" value="Plasmid pCBA3104-01"/>
</dbReference>
<name>A0ABY4NB52_9MICO</name>
<sequence length="228" mass="25866">MTRSNPPKVPTRVFEVWRDAFESHRDRHAPTGRHFRVTRAYQQQLYYAHGGLDAAVTVGDLEWVSRVEARIAESQRIVWDAHAREVLAAIEEGGWEGTAEALRESEEWLHRLRRDGQVVDEGSDAARWIDGVLSTCPPNPLIRAEEVWGLWEAVAGARAISIHLRDQLILELDAAGEARTRIARALGWSYGRFQRHLRALEERRLGLDLRARAGLIPGVMPLESQRSS</sequence>
<keyword evidence="2" id="KW-1185">Reference proteome</keyword>
<reference evidence="1" key="1">
    <citation type="submission" date="2022-05" db="EMBL/GenBank/DDBJ databases">
        <title>Genomic analysis of Brachybacterium sp. CBA3104.</title>
        <authorList>
            <person name="Roh S.W."/>
            <person name="Kim Y.B."/>
            <person name="Kim Y."/>
        </authorList>
    </citation>
    <scope>NUCLEOTIDE SEQUENCE</scope>
    <source>
        <strain evidence="1">CBA3104</strain>
        <plasmid evidence="1">pCBA3104-01</plasmid>
    </source>
</reference>